<dbReference type="Pfam" id="PF13636">
    <property type="entry name" value="Methyltranf_PUA"/>
    <property type="match status" value="1"/>
</dbReference>
<dbReference type="InterPro" id="IPR027391">
    <property type="entry name" value="Nol1_Nop2_Fmu_2"/>
</dbReference>
<dbReference type="GO" id="GO:0008168">
    <property type="term" value="F:methyltransferase activity"/>
    <property type="evidence" value="ECO:0007669"/>
    <property type="project" value="UniProtKB-KW"/>
</dbReference>
<dbReference type="PROSITE" id="PS51686">
    <property type="entry name" value="SAM_MT_RSMB_NOP"/>
    <property type="match status" value="1"/>
</dbReference>
<evidence type="ECO:0000256" key="5">
    <source>
        <dbReference type="ARBA" id="ARBA00022884"/>
    </source>
</evidence>
<dbReference type="Gene3D" id="2.30.130.60">
    <property type="match status" value="1"/>
</dbReference>
<feature type="binding site" evidence="6">
    <location>
        <position position="174"/>
    </location>
    <ligand>
        <name>S-adenosyl-L-methionine</name>
        <dbReference type="ChEBI" id="CHEBI:59789"/>
    </ligand>
</feature>
<evidence type="ECO:0000256" key="6">
    <source>
        <dbReference type="PROSITE-ProRule" id="PRU01023"/>
    </source>
</evidence>
<dbReference type="PANTHER" id="PTHR22807">
    <property type="entry name" value="NOP2 YEAST -RELATED NOL1/NOP2/FMU SUN DOMAIN-CONTAINING"/>
    <property type="match status" value="1"/>
</dbReference>
<comment type="caution">
    <text evidence="8">The sequence shown here is derived from an EMBL/GenBank/DDBJ whole genome shotgun (WGS) entry which is preliminary data.</text>
</comment>
<comment type="similarity">
    <text evidence="6">Belongs to the class I-like SAM-binding methyltransferase superfamily. RsmB/NOP family.</text>
</comment>
<dbReference type="GO" id="GO:0032259">
    <property type="term" value="P:methylation"/>
    <property type="evidence" value="ECO:0007669"/>
    <property type="project" value="UniProtKB-KW"/>
</dbReference>
<accession>A0ABY1AAB7</accession>
<dbReference type="InterPro" id="IPR031340">
    <property type="entry name" value="RsmF_methylt_CI"/>
</dbReference>
<feature type="active site" description="Nucleophile" evidence="6">
    <location>
        <position position="227"/>
    </location>
</feature>
<dbReference type="Gene3D" id="3.40.50.150">
    <property type="entry name" value="Vaccinia Virus protein VP39"/>
    <property type="match status" value="1"/>
</dbReference>
<dbReference type="InterPro" id="IPR001678">
    <property type="entry name" value="MeTrfase_RsmB-F_NOP2_dom"/>
</dbReference>
<proteinExistence type="inferred from homology"/>
<reference evidence="8 9" key="1">
    <citation type="submission" date="2016-10" db="EMBL/GenBank/DDBJ databases">
        <authorList>
            <person name="Varghese N."/>
            <person name="Submissions S."/>
        </authorList>
    </citation>
    <scope>NUCLEOTIDE SEQUENCE [LARGE SCALE GENOMIC DNA]</scope>
    <source>
        <strain evidence="8 9">WC1T17</strain>
    </source>
</reference>
<evidence type="ECO:0000259" key="7">
    <source>
        <dbReference type="PROSITE" id="PS51686"/>
    </source>
</evidence>
<gene>
    <name evidence="8" type="ORF">SAMN05216431_103125</name>
</gene>
<sequence length="465" mass="52320">MLNLPADFIEKYTQLLGTKEAKQFFESFDDEAQKGFRLNPLKENYQTVNLDLTQPVAYTQTGYVGKVNGNSLEHQTGYVYSQDLSAMYVGEVTAPKAGERILDLCAAPGGKSSQIASLMPNQGLLVSNEINKKRALILAENMERIGALNVMVTNEDPASLTKVFTGYFDKVVVDAPCSGEGMFRKNHQAVKYWHKDYPSECASRQKLILQDALKMLKQGGELIYSTCTFAPEEDEQIVAWLLANYPYLEIVPLQKYPGMDDGRPEFADQNPALAGCVRLMMHHFQGEGHFIAKLRDTRPVEIVKTKKAKKKKKAKTNWSLDAEQKNLWQAFAQEFNLTFTVNDLKCLGDHLYYYPASWPDISPLKFIRPGVMLGTFKKKRFEPAYSLALVLKPSTCPKTIAVSLADWEKYVAGNPLTLAKRPAQKNGWYLLTCQGKAFAFGKVVDLTVKNFFPKGLRFNIIDDEA</sequence>
<dbReference type="EMBL" id="FOCC01000003">
    <property type="protein sequence ID" value="SEM49410.1"/>
    <property type="molecule type" value="Genomic_DNA"/>
</dbReference>
<dbReference type="CDD" id="cd21147">
    <property type="entry name" value="RsmF_methylt_CTD1"/>
    <property type="match status" value="1"/>
</dbReference>
<dbReference type="InterPro" id="IPR023267">
    <property type="entry name" value="RCMT"/>
</dbReference>
<dbReference type="PANTHER" id="PTHR22807:SF30">
    <property type="entry name" value="28S RRNA (CYTOSINE(4447)-C(5))-METHYLTRANSFERASE-RELATED"/>
    <property type="match status" value="1"/>
</dbReference>
<evidence type="ECO:0000256" key="2">
    <source>
        <dbReference type="ARBA" id="ARBA00022603"/>
    </source>
</evidence>
<dbReference type="InterPro" id="IPR049560">
    <property type="entry name" value="MeTrfase_RsmB-F_NOP2_cat"/>
</dbReference>
<dbReference type="Pfam" id="PF17126">
    <property type="entry name" value="RsmF_methylt_CI"/>
    <property type="match status" value="1"/>
</dbReference>
<evidence type="ECO:0000313" key="8">
    <source>
        <dbReference type="EMBL" id="SEM49410.1"/>
    </source>
</evidence>
<feature type="domain" description="SAM-dependent MTase RsmB/NOP-type" evidence="7">
    <location>
        <begin position="1"/>
        <end position="297"/>
    </location>
</feature>
<keyword evidence="5 6" id="KW-0694">RNA-binding</keyword>
<keyword evidence="3 6" id="KW-0808">Transferase</keyword>
<keyword evidence="4 6" id="KW-0949">S-adenosyl-L-methionine</keyword>
<name>A0ABY1AAB7_9LACO</name>
<dbReference type="CDD" id="cd02440">
    <property type="entry name" value="AdoMet_MTases"/>
    <property type="match status" value="1"/>
</dbReference>
<dbReference type="InterPro" id="IPR029063">
    <property type="entry name" value="SAM-dependent_MTases_sf"/>
</dbReference>
<protein>
    <submittedName>
        <fullName evidence="8">NOL1/NOP2/sun family putative RNA methylase</fullName>
    </submittedName>
</protein>
<dbReference type="SUPFAM" id="SSF53335">
    <property type="entry name" value="S-adenosyl-L-methionine-dependent methyltransferases"/>
    <property type="match status" value="1"/>
</dbReference>
<organism evidence="8 9">
    <name type="scientific">Ligilactobacillus ruminis</name>
    <dbReference type="NCBI Taxonomy" id="1623"/>
    <lineage>
        <taxon>Bacteria</taxon>
        <taxon>Bacillati</taxon>
        <taxon>Bacillota</taxon>
        <taxon>Bacilli</taxon>
        <taxon>Lactobacillales</taxon>
        <taxon>Lactobacillaceae</taxon>
        <taxon>Ligilactobacillus</taxon>
    </lineage>
</organism>
<feature type="binding site" evidence="6">
    <location>
        <position position="129"/>
    </location>
    <ligand>
        <name>S-adenosyl-L-methionine</name>
        <dbReference type="ChEBI" id="CHEBI:59789"/>
    </ligand>
</feature>
<dbReference type="Pfam" id="PF01189">
    <property type="entry name" value="Methyltr_RsmB-F"/>
    <property type="match status" value="1"/>
</dbReference>
<evidence type="ECO:0000256" key="3">
    <source>
        <dbReference type="ARBA" id="ARBA00022679"/>
    </source>
</evidence>
<dbReference type="Pfam" id="PF17125">
    <property type="entry name" value="Methyltr_RsmF_N"/>
    <property type="match status" value="1"/>
</dbReference>
<dbReference type="Gene3D" id="3.30.70.1170">
    <property type="entry name" value="Sun protein, domain 3"/>
    <property type="match status" value="1"/>
</dbReference>
<feature type="binding site" evidence="6">
    <location>
        <position position="156"/>
    </location>
    <ligand>
        <name>S-adenosyl-L-methionine</name>
        <dbReference type="ChEBI" id="CHEBI:59789"/>
    </ligand>
</feature>
<feature type="binding site" evidence="6">
    <location>
        <begin position="105"/>
        <end position="111"/>
    </location>
    <ligand>
        <name>S-adenosyl-L-methionine</name>
        <dbReference type="ChEBI" id="CHEBI:59789"/>
    </ligand>
</feature>
<dbReference type="Proteomes" id="UP000182089">
    <property type="component" value="Unassembled WGS sequence"/>
</dbReference>
<keyword evidence="1" id="KW-0963">Cytoplasm</keyword>
<dbReference type="PRINTS" id="PR02008">
    <property type="entry name" value="RCMTFAMILY"/>
</dbReference>
<keyword evidence="2 6" id="KW-0489">Methyltransferase</keyword>
<evidence type="ECO:0000256" key="4">
    <source>
        <dbReference type="ARBA" id="ARBA00022691"/>
    </source>
</evidence>
<dbReference type="InterPro" id="IPR031341">
    <property type="entry name" value="Methyltr_RsmF_N"/>
</dbReference>
<evidence type="ECO:0000256" key="1">
    <source>
        <dbReference type="ARBA" id="ARBA00022490"/>
    </source>
</evidence>
<evidence type="ECO:0000313" key="9">
    <source>
        <dbReference type="Proteomes" id="UP000182089"/>
    </source>
</evidence>